<dbReference type="GO" id="GO:0022857">
    <property type="term" value="F:transmembrane transporter activity"/>
    <property type="evidence" value="ECO:0007669"/>
    <property type="project" value="InterPro"/>
</dbReference>
<feature type="transmembrane region" description="Helical" evidence="7">
    <location>
        <begin position="384"/>
        <end position="405"/>
    </location>
</feature>
<dbReference type="Gene3D" id="1.20.1720.10">
    <property type="entry name" value="Multidrug resistance protein D"/>
    <property type="match status" value="1"/>
</dbReference>
<evidence type="ECO:0000256" key="2">
    <source>
        <dbReference type="ARBA" id="ARBA00022448"/>
    </source>
</evidence>
<feature type="transmembrane region" description="Helical" evidence="7">
    <location>
        <begin position="90"/>
        <end position="113"/>
    </location>
</feature>
<evidence type="ECO:0000259" key="8">
    <source>
        <dbReference type="PROSITE" id="PS50850"/>
    </source>
</evidence>
<dbReference type="SUPFAM" id="SSF103473">
    <property type="entry name" value="MFS general substrate transporter"/>
    <property type="match status" value="1"/>
</dbReference>
<sequence length="521" mass="56201">MTRNGRVSVRRGGSLPGAAKVPLGKKQFWAVLFALNLGMLLVAIDFNILVTAVPTIASDFQEYNNSAWLATGYLISLALVLPIYAKLGSIVGNGVMFNIATVLFILGSGLCGGSKSMKMLIASRIVQGLGGGGIYGLVTVIIHDLVPFKDVGKYLSITGVVWIVADVAGPLLGGVFSQYASWRWCFYINLCISPITLAITMFSLKLPKTPRGTLKTKFLQLDYLGTLILVGGTVCILLSISWGGNTFAWSNIRVVGCLVGGFILVLLFLVVEHRVRDPLIDPSLFRNHTVLAITVAEFFFGANLIGLMYYVPQFFQLIFGDSATMSGVGLLPMMLGLAVGNNFAALIMSRYEVTLVNARVGAASMTLASGLMTRWNAHTNRAEAAVLLIILGMGQGAAKSGLLLTAQVATKRRLNGIVTGLVTFFMTVGQIFGVAFFAAVYINKLQASLKMLALTPMQIVEILQDVQSIKHDYSPEMRNDIIIAHAESMRNGWWLMFACAGALFLLTFVAKQAKFQVATPS</sequence>
<keyword evidence="10" id="KW-1185">Reference proteome</keyword>
<feature type="transmembrane region" description="Helical" evidence="7">
    <location>
        <begin position="254"/>
        <end position="271"/>
    </location>
</feature>
<comment type="subcellular location">
    <subcellularLocation>
        <location evidence="1">Membrane</location>
        <topology evidence="1">Multi-pass membrane protein</topology>
    </subcellularLocation>
</comment>
<evidence type="ECO:0000256" key="7">
    <source>
        <dbReference type="SAM" id="Phobius"/>
    </source>
</evidence>
<evidence type="ECO:0000256" key="6">
    <source>
        <dbReference type="ARBA" id="ARBA00023180"/>
    </source>
</evidence>
<dbReference type="PANTHER" id="PTHR23501">
    <property type="entry name" value="MAJOR FACILITATOR SUPERFAMILY"/>
    <property type="match status" value="1"/>
</dbReference>
<evidence type="ECO:0000313" key="10">
    <source>
        <dbReference type="Proteomes" id="UP000244855"/>
    </source>
</evidence>
<evidence type="ECO:0000313" key="9">
    <source>
        <dbReference type="EMBL" id="PVH93062.1"/>
    </source>
</evidence>
<protein>
    <submittedName>
        <fullName evidence="9">Putative efflux pump antibiotic resistance protein</fullName>
    </submittedName>
</protein>
<organism evidence="9 10">
    <name type="scientific">Periconia macrospinosa</name>
    <dbReference type="NCBI Taxonomy" id="97972"/>
    <lineage>
        <taxon>Eukaryota</taxon>
        <taxon>Fungi</taxon>
        <taxon>Dikarya</taxon>
        <taxon>Ascomycota</taxon>
        <taxon>Pezizomycotina</taxon>
        <taxon>Dothideomycetes</taxon>
        <taxon>Pleosporomycetidae</taxon>
        <taxon>Pleosporales</taxon>
        <taxon>Massarineae</taxon>
        <taxon>Periconiaceae</taxon>
        <taxon>Periconia</taxon>
    </lineage>
</organism>
<reference evidence="9 10" key="1">
    <citation type="journal article" date="2018" name="Sci. Rep.">
        <title>Comparative genomics provides insights into the lifestyle and reveals functional heterogeneity of dark septate endophytic fungi.</title>
        <authorList>
            <person name="Knapp D.G."/>
            <person name="Nemeth J.B."/>
            <person name="Barry K."/>
            <person name="Hainaut M."/>
            <person name="Henrissat B."/>
            <person name="Johnson J."/>
            <person name="Kuo A."/>
            <person name="Lim J.H.P."/>
            <person name="Lipzen A."/>
            <person name="Nolan M."/>
            <person name="Ohm R.A."/>
            <person name="Tamas L."/>
            <person name="Grigoriev I.V."/>
            <person name="Spatafora J.W."/>
            <person name="Nagy L.G."/>
            <person name="Kovacs G.M."/>
        </authorList>
    </citation>
    <scope>NUCLEOTIDE SEQUENCE [LARGE SCALE GENOMIC DNA]</scope>
    <source>
        <strain evidence="9 10">DSE2036</strain>
    </source>
</reference>
<gene>
    <name evidence="9" type="ORF">DM02DRAFT_646635</name>
</gene>
<dbReference type="Pfam" id="PF07690">
    <property type="entry name" value="MFS_1"/>
    <property type="match status" value="1"/>
</dbReference>
<feature type="transmembrane region" description="Helical" evidence="7">
    <location>
        <begin position="125"/>
        <end position="142"/>
    </location>
</feature>
<dbReference type="InterPro" id="IPR036259">
    <property type="entry name" value="MFS_trans_sf"/>
</dbReference>
<feature type="transmembrane region" description="Helical" evidence="7">
    <location>
        <begin position="417"/>
        <end position="442"/>
    </location>
</feature>
<dbReference type="PROSITE" id="PS50850">
    <property type="entry name" value="MFS"/>
    <property type="match status" value="1"/>
</dbReference>
<evidence type="ECO:0000256" key="4">
    <source>
        <dbReference type="ARBA" id="ARBA00022989"/>
    </source>
</evidence>
<dbReference type="Proteomes" id="UP000244855">
    <property type="component" value="Unassembled WGS sequence"/>
</dbReference>
<feature type="transmembrane region" description="Helical" evidence="7">
    <location>
        <begin position="65"/>
        <end position="84"/>
    </location>
</feature>
<dbReference type="OrthoDB" id="6770063at2759"/>
<keyword evidence="2" id="KW-0813">Transport</keyword>
<feature type="transmembrane region" description="Helical" evidence="7">
    <location>
        <begin position="291"/>
        <end position="311"/>
    </location>
</feature>
<dbReference type="PANTHER" id="PTHR23501:SF187">
    <property type="entry name" value="MAJOR FACILITATOR SUPERFAMILY (MFS) PROFILE DOMAIN-CONTAINING PROTEIN"/>
    <property type="match status" value="1"/>
</dbReference>
<feature type="transmembrane region" description="Helical" evidence="7">
    <location>
        <begin position="154"/>
        <end position="172"/>
    </location>
</feature>
<dbReference type="AlphaFoldDB" id="A0A2V1D501"/>
<evidence type="ECO:0000256" key="1">
    <source>
        <dbReference type="ARBA" id="ARBA00004141"/>
    </source>
</evidence>
<dbReference type="GO" id="GO:0005886">
    <property type="term" value="C:plasma membrane"/>
    <property type="evidence" value="ECO:0007669"/>
    <property type="project" value="TreeGrafter"/>
</dbReference>
<dbReference type="Gene3D" id="1.20.1250.20">
    <property type="entry name" value="MFS general substrate transporter like domains"/>
    <property type="match status" value="1"/>
</dbReference>
<feature type="transmembrane region" description="Helical" evidence="7">
    <location>
        <begin position="323"/>
        <end position="347"/>
    </location>
</feature>
<evidence type="ECO:0000256" key="3">
    <source>
        <dbReference type="ARBA" id="ARBA00022692"/>
    </source>
</evidence>
<keyword evidence="6" id="KW-0325">Glycoprotein</keyword>
<keyword evidence="5 7" id="KW-0472">Membrane</keyword>
<dbReference type="EMBL" id="KZ805619">
    <property type="protein sequence ID" value="PVH93062.1"/>
    <property type="molecule type" value="Genomic_DNA"/>
</dbReference>
<feature type="transmembrane region" description="Helical" evidence="7">
    <location>
        <begin position="184"/>
        <end position="203"/>
    </location>
</feature>
<feature type="transmembrane region" description="Helical" evidence="7">
    <location>
        <begin position="493"/>
        <end position="510"/>
    </location>
</feature>
<accession>A0A2V1D501</accession>
<feature type="transmembrane region" description="Helical" evidence="7">
    <location>
        <begin position="223"/>
        <end position="242"/>
    </location>
</feature>
<dbReference type="InterPro" id="IPR011701">
    <property type="entry name" value="MFS"/>
</dbReference>
<keyword evidence="3 7" id="KW-0812">Transmembrane</keyword>
<name>A0A2V1D501_9PLEO</name>
<dbReference type="InterPro" id="IPR020846">
    <property type="entry name" value="MFS_dom"/>
</dbReference>
<feature type="transmembrane region" description="Helical" evidence="7">
    <location>
        <begin position="28"/>
        <end position="53"/>
    </location>
</feature>
<evidence type="ECO:0000256" key="5">
    <source>
        <dbReference type="ARBA" id="ARBA00023136"/>
    </source>
</evidence>
<proteinExistence type="predicted"/>
<feature type="domain" description="Major facilitator superfamily (MFS) profile" evidence="8">
    <location>
        <begin position="31"/>
        <end position="470"/>
    </location>
</feature>
<keyword evidence="4 7" id="KW-1133">Transmembrane helix</keyword>